<feature type="signal peptide" evidence="1">
    <location>
        <begin position="1"/>
        <end position="23"/>
    </location>
</feature>
<dbReference type="AlphaFoldDB" id="A0A167J9F4"/>
<keyword evidence="1" id="KW-0732">Signal</keyword>
<sequence length="55" mass="5876">MVLVHVWLPAAVIFCSKVKLIVAGLASKSTACVSADSKRMVNPTLSPRTHINGAW</sequence>
<keyword evidence="3" id="KW-1185">Reference proteome</keyword>
<evidence type="ECO:0000256" key="1">
    <source>
        <dbReference type="SAM" id="SignalP"/>
    </source>
</evidence>
<evidence type="ECO:0000313" key="3">
    <source>
        <dbReference type="Proteomes" id="UP000076738"/>
    </source>
</evidence>
<proteinExistence type="predicted"/>
<name>A0A167J9F4_CALVF</name>
<reference evidence="2 3" key="1">
    <citation type="journal article" date="2016" name="Mol. Biol. Evol.">
        <title>Comparative Genomics of Early-Diverging Mushroom-Forming Fungi Provides Insights into the Origins of Lignocellulose Decay Capabilities.</title>
        <authorList>
            <person name="Nagy L.G."/>
            <person name="Riley R."/>
            <person name="Tritt A."/>
            <person name="Adam C."/>
            <person name="Daum C."/>
            <person name="Floudas D."/>
            <person name="Sun H."/>
            <person name="Yadav J.S."/>
            <person name="Pangilinan J."/>
            <person name="Larsson K.H."/>
            <person name="Matsuura K."/>
            <person name="Barry K."/>
            <person name="Labutti K."/>
            <person name="Kuo R."/>
            <person name="Ohm R.A."/>
            <person name="Bhattacharya S.S."/>
            <person name="Shirouzu T."/>
            <person name="Yoshinaga Y."/>
            <person name="Martin F.M."/>
            <person name="Grigoriev I.V."/>
            <person name="Hibbett D.S."/>
        </authorList>
    </citation>
    <scope>NUCLEOTIDE SEQUENCE [LARGE SCALE GENOMIC DNA]</scope>
    <source>
        <strain evidence="2 3">TUFC12733</strain>
    </source>
</reference>
<evidence type="ECO:0000313" key="2">
    <source>
        <dbReference type="EMBL" id="KZO93367.1"/>
    </source>
</evidence>
<dbReference type="EMBL" id="KV417302">
    <property type="protein sequence ID" value="KZO93367.1"/>
    <property type="molecule type" value="Genomic_DNA"/>
</dbReference>
<dbReference type="Proteomes" id="UP000076738">
    <property type="component" value="Unassembled WGS sequence"/>
</dbReference>
<feature type="chain" id="PRO_5007888697" evidence="1">
    <location>
        <begin position="24"/>
        <end position="55"/>
    </location>
</feature>
<organism evidence="2 3">
    <name type="scientific">Calocera viscosa (strain TUFC12733)</name>
    <dbReference type="NCBI Taxonomy" id="1330018"/>
    <lineage>
        <taxon>Eukaryota</taxon>
        <taxon>Fungi</taxon>
        <taxon>Dikarya</taxon>
        <taxon>Basidiomycota</taxon>
        <taxon>Agaricomycotina</taxon>
        <taxon>Dacrymycetes</taxon>
        <taxon>Dacrymycetales</taxon>
        <taxon>Dacrymycetaceae</taxon>
        <taxon>Calocera</taxon>
    </lineage>
</organism>
<protein>
    <submittedName>
        <fullName evidence="2">Uncharacterized protein</fullName>
    </submittedName>
</protein>
<gene>
    <name evidence="2" type="ORF">CALVIDRAFT_540096</name>
</gene>
<accession>A0A167J9F4</accession>